<name>A0A151IET5_9HYME</name>
<feature type="compositionally biased region" description="Basic and acidic residues" evidence="1">
    <location>
        <begin position="35"/>
        <end position="67"/>
    </location>
</feature>
<organism evidence="2 3">
    <name type="scientific">Cyphomyrmex costatus</name>
    <dbReference type="NCBI Taxonomy" id="456900"/>
    <lineage>
        <taxon>Eukaryota</taxon>
        <taxon>Metazoa</taxon>
        <taxon>Ecdysozoa</taxon>
        <taxon>Arthropoda</taxon>
        <taxon>Hexapoda</taxon>
        <taxon>Insecta</taxon>
        <taxon>Pterygota</taxon>
        <taxon>Neoptera</taxon>
        <taxon>Endopterygota</taxon>
        <taxon>Hymenoptera</taxon>
        <taxon>Apocrita</taxon>
        <taxon>Aculeata</taxon>
        <taxon>Formicoidea</taxon>
        <taxon>Formicidae</taxon>
        <taxon>Myrmicinae</taxon>
        <taxon>Cyphomyrmex</taxon>
    </lineage>
</organism>
<dbReference type="Proteomes" id="UP000078542">
    <property type="component" value="Unassembled WGS sequence"/>
</dbReference>
<proteinExistence type="predicted"/>
<gene>
    <name evidence="2" type="ORF">ALC62_09958</name>
</gene>
<dbReference type="EMBL" id="KQ977858">
    <property type="protein sequence ID" value="KYM99316.1"/>
    <property type="molecule type" value="Genomic_DNA"/>
</dbReference>
<evidence type="ECO:0000313" key="2">
    <source>
        <dbReference type="EMBL" id="KYM99316.1"/>
    </source>
</evidence>
<dbReference type="AlphaFoldDB" id="A0A151IET5"/>
<protein>
    <submittedName>
        <fullName evidence="2">Uncharacterized protein</fullName>
    </submittedName>
</protein>
<feature type="non-terminal residue" evidence="2">
    <location>
        <position position="1"/>
    </location>
</feature>
<sequence length="140" mass="15845">FAAFNIILHRIYTLSLNTHEMKEDRWRRRRGGGGRKGDGAEGRDKRSGEGTKEGRKGGGGSREREESGKCTFFLVVGAHARAIVYLRVISLPKLFYPMEIRHPSECVCIGVMSYCYVCMCMYTRVNICVLRDNDFSGITL</sequence>
<reference evidence="2 3" key="1">
    <citation type="submission" date="2016-03" db="EMBL/GenBank/DDBJ databases">
        <title>Cyphomyrmex costatus WGS genome.</title>
        <authorList>
            <person name="Nygaard S."/>
            <person name="Hu H."/>
            <person name="Boomsma J."/>
            <person name="Zhang G."/>
        </authorList>
    </citation>
    <scope>NUCLEOTIDE SEQUENCE [LARGE SCALE GENOMIC DNA]</scope>
    <source>
        <strain evidence="2">MS0001</strain>
        <tissue evidence="2">Whole body</tissue>
    </source>
</reference>
<evidence type="ECO:0000256" key="1">
    <source>
        <dbReference type="SAM" id="MobiDB-lite"/>
    </source>
</evidence>
<feature type="region of interest" description="Disordered" evidence="1">
    <location>
        <begin position="23"/>
        <end position="67"/>
    </location>
</feature>
<evidence type="ECO:0000313" key="3">
    <source>
        <dbReference type="Proteomes" id="UP000078542"/>
    </source>
</evidence>
<accession>A0A151IET5</accession>
<keyword evidence="3" id="KW-1185">Reference proteome</keyword>